<proteinExistence type="predicted"/>
<dbReference type="AlphaFoldDB" id="A0A2W4C3A4"/>
<evidence type="ECO:0000313" key="2">
    <source>
        <dbReference type="Proteomes" id="UP000248925"/>
    </source>
</evidence>
<accession>A0A2W4C3A4</accession>
<evidence type="ECO:0000313" key="1">
    <source>
        <dbReference type="EMBL" id="PZM07977.1"/>
    </source>
</evidence>
<dbReference type="EMBL" id="PCDP01000076">
    <property type="protein sequence ID" value="PZM07977.1"/>
    <property type="molecule type" value="Genomic_DNA"/>
</dbReference>
<protein>
    <submittedName>
        <fullName evidence="1">Uncharacterized protein</fullName>
    </submittedName>
</protein>
<sequence length="76" mass="8041">MTCSAIHEKVAYKGAVVSMYPSTRPGLALFNRYVSNSLSCLGQGALGKASVPTIDDPRCPVTTCYLVTGKGPAKKY</sequence>
<keyword evidence="2" id="KW-1185">Reference proteome</keyword>
<organism evidence="1 2">
    <name type="scientific">Rhizobium tubonense</name>
    <dbReference type="NCBI Taxonomy" id="484088"/>
    <lineage>
        <taxon>Bacteria</taxon>
        <taxon>Pseudomonadati</taxon>
        <taxon>Pseudomonadota</taxon>
        <taxon>Alphaproteobacteria</taxon>
        <taxon>Hyphomicrobiales</taxon>
        <taxon>Rhizobiaceae</taxon>
        <taxon>Rhizobium/Agrobacterium group</taxon>
        <taxon>Rhizobium</taxon>
    </lineage>
</organism>
<gene>
    <name evidence="1" type="ORF">CPY51_29945</name>
</gene>
<reference evidence="1 2" key="1">
    <citation type="journal article" date="2018" name="Sci. Rep.">
        <title>Rhizobium tumorigenes sp. nov., a novel plant tumorigenic bacterium isolated from cane gall tumors on thornless blackberry.</title>
        <authorList>
            <person name="Kuzmanovi N."/>
            <person name="Smalla K."/>
            <person name="Gronow S."/>
            <person name="PuBawska J."/>
        </authorList>
    </citation>
    <scope>NUCLEOTIDE SEQUENCE [LARGE SCALE GENOMIC DNA]</scope>
    <source>
        <strain evidence="1 2">CCBAU 85046</strain>
    </source>
</reference>
<name>A0A2W4C3A4_9HYPH</name>
<dbReference type="Proteomes" id="UP000248925">
    <property type="component" value="Unassembled WGS sequence"/>
</dbReference>
<comment type="caution">
    <text evidence="1">The sequence shown here is derived from an EMBL/GenBank/DDBJ whole genome shotgun (WGS) entry which is preliminary data.</text>
</comment>